<reference evidence="1 2" key="1">
    <citation type="submission" date="2019-03" db="EMBL/GenBank/DDBJ databases">
        <title>Single cell metagenomics reveals metabolic interactions within the superorganism composed of flagellate Streblomastix strix and complex community of Bacteroidetes bacteria on its surface.</title>
        <authorList>
            <person name="Treitli S.C."/>
            <person name="Kolisko M."/>
            <person name="Husnik F."/>
            <person name="Keeling P."/>
            <person name="Hampl V."/>
        </authorList>
    </citation>
    <scope>NUCLEOTIDE SEQUENCE [LARGE SCALE GENOMIC DNA]</scope>
    <source>
        <strain evidence="1">ST1C</strain>
    </source>
</reference>
<dbReference type="AlphaFoldDB" id="A0A5J4UP70"/>
<gene>
    <name evidence="1" type="ORF">EZS28_032204</name>
</gene>
<proteinExistence type="predicted"/>
<accession>A0A5J4UP70</accession>
<evidence type="ECO:0000313" key="1">
    <source>
        <dbReference type="EMBL" id="KAA6372269.1"/>
    </source>
</evidence>
<organism evidence="1 2">
    <name type="scientific">Streblomastix strix</name>
    <dbReference type="NCBI Taxonomy" id="222440"/>
    <lineage>
        <taxon>Eukaryota</taxon>
        <taxon>Metamonada</taxon>
        <taxon>Preaxostyla</taxon>
        <taxon>Oxymonadida</taxon>
        <taxon>Streblomastigidae</taxon>
        <taxon>Streblomastix</taxon>
    </lineage>
</organism>
<dbReference type="EMBL" id="SNRW01013741">
    <property type="protein sequence ID" value="KAA6372269.1"/>
    <property type="molecule type" value="Genomic_DNA"/>
</dbReference>
<comment type="caution">
    <text evidence="1">The sequence shown here is derived from an EMBL/GenBank/DDBJ whole genome shotgun (WGS) entry which is preliminary data.</text>
</comment>
<evidence type="ECO:0000313" key="2">
    <source>
        <dbReference type="Proteomes" id="UP000324800"/>
    </source>
</evidence>
<feature type="non-terminal residue" evidence="1">
    <location>
        <position position="1"/>
    </location>
</feature>
<sequence>ITSINYLEVYLCDYSNYYLVTPWFRFCEDSRLRNSPSSPARPIRPG</sequence>
<name>A0A5J4UP70_9EUKA</name>
<dbReference type="Proteomes" id="UP000324800">
    <property type="component" value="Unassembled WGS sequence"/>
</dbReference>
<protein>
    <submittedName>
        <fullName evidence="1">Uncharacterized protein</fullName>
    </submittedName>
</protein>